<keyword evidence="1" id="KW-0540">Nuclease</keyword>
<comment type="caution">
    <text evidence="1">The sequence shown here is derived from an EMBL/GenBank/DDBJ whole genome shotgun (WGS) entry which is preliminary data.</text>
</comment>
<gene>
    <name evidence="1" type="ORF">EC518_04650</name>
</gene>
<reference evidence="1 2" key="1">
    <citation type="submission" date="2018-11" db="EMBL/GenBank/DDBJ databases">
        <title>Genetic determinants and prediction of antibiotic resistance phenotypes in Helicobacter pylori.</title>
        <authorList>
            <person name="Wagner K."/>
        </authorList>
    </citation>
    <scope>NUCLEOTIDE SEQUENCE [LARGE SCALE GENOMIC DNA]</scope>
    <source>
        <strain evidence="1 2">ZH70</strain>
    </source>
</reference>
<proteinExistence type="predicted"/>
<sequence length="29" mass="3139">MIGPLSSQLNAIKWGEFKLGDLFEASNGD</sequence>
<dbReference type="AlphaFoldDB" id="A0A438XPI0"/>
<name>A0A438XPI0_HELPX</name>
<feature type="non-terminal residue" evidence="1">
    <location>
        <position position="29"/>
    </location>
</feature>
<keyword evidence="1" id="KW-0255">Endonuclease</keyword>
<organism evidence="1 2">
    <name type="scientific">Helicobacter pylori</name>
    <name type="common">Campylobacter pylori</name>
    <dbReference type="NCBI Taxonomy" id="210"/>
    <lineage>
        <taxon>Bacteria</taxon>
        <taxon>Pseudomonadati</taxon>
        <taxon>Campylobacterota</taxon>
        <taxon>Epsilonproteobacteria</taxon>
        <taxon>Campylobacterales</taxon>
        <taxon>Helicobacteraceae</taxon>
        <taxon>Helicobacter</taxon>
    </lineage>
</organism>
<keyword evidence="1" id="KW-0378">Hydrolase</keyword>
<evidence type="ECO:0000313" key="1">
    <source>
        <dbReference type="EMBL" id="RVZ39843.1"/>
    </source>
</evidence>
<dbReference type="Proteomes" id="UP000289022">
    <property type="component" value="Unassembled WGS sequence"/>
</dbReference>
<dbReference type="EMBL" id="RJGP01000172">
    <property type="protein sequence ID" value="RVZ39843.1"/>
    <property type="molecule type" value="Genomic_DNA"/>
</dbReference>
<protein>
    <submittedName>
        <fullName evidence="1">Type I restriction endonuclease subunit S</fullName>
    </submittedName>
</protein>
<accession>A0A438XPI0</accession>
<evidence type="ECO:0000313" key="2">
    <source>
        <dbReference type="Proteomes" id="UP000289022"/>
    </source>
</evidence>
<dbReference type="GO" id="GO:0004519">
    <property type="term" value="F:endonuclease activity"/>
    <property type="evidence" value="ECO:0007669"/>
    <property type="project" value="UniProtKB-KW"/>
</dbReference>